<dbReference type="EMBL" id="FTMS01000009">
    <property type="protein sequence ID" value="SIQ47845.1"/>
    <property type="molecule type" value="Genomic_DNA"/>
</dbReference>
<dbReference type="InterPro" id="IPR005940">
    <property type="entry name" value="Anthranilate_Pribosyl_Tfrase"/>
</dbReference>
<dbReference type="InterPro" id="IPR017459">
    <property type="entry name" value="Glycosyl_Trfase_fam3_N_dom"/>
</dbReference>
<evidence type="ECO:0000256" key="1">
    <source>
        <dbReference type="ARBA" id="ARBA00022676"/>
    </source>
</evidence>
<dbReference type="GO" id="GO:0005829">
    <property type="term" value="C:cytosol"/>
    <property type="evidence" value="ECO:0007669"/>
    <property type="project" value="TreeGrafter"/>
</dbReference>
<dbReference type="GO" id="GO:0000162">
    <property type="term" value="P:L-tryptophan biosynthetic process"/>
    <property type="evidence" value="ECO:0007669"/>
    <property type="project" value="InterPro"/>
</dbReference>
<reference evidence="5 6" key="1">
    <citation type="submission" date="2017-01" db="EMBL/GenBank/DDBJ databases">
        <authorList>
            <person name="Mah S.A."/>
            <person name="Swanson W.J."/>
            <person name="Moy G.W."/>
            <person name="Vacquier V.D."/>
        </authorList>
    </citation>
    <scope>NUCLEOTIDE SEQUENCE [LARGE SCALE GENOMIC DNA]</scope>
    <source>
        <strain evidence="5 6">ASpG1</strain>
    </source>
</reference>
<dbReference type="Pfam" id="PF02885">
    <property type="entry name" value="Glycos_trans_3N"/>
    <property type="match status" value="1"/>
</dbReference>
<dbReference type="STRING" id="159291.SAMN05920897_109101"/>
<protein>
    <submittedName>
        <fullName evidence="5">Anthranilate phosphoribosyltransferase</fullName>
    </submittedName>
</protein>
<name>A0A1N6T370_9SPIO</name>
<gene>
    <name evidence="5" type="ORF">SAMN05920897_109101</name>
</gene>
<dbReference type="Proteomes" id="UP000186400">
    <property type="component" value="Unassembled WGS sequence"/>
</dbReference>
<accession>A0A1N6T370</accession>
<dbReference type="PANTHER" id="PTHR43285">
    <property type="entry name" value="ANTHRANILATE PHOSPHORIBOSYLTRANSFERASE"/>
    <property type="match status" value="1"/>
</dbReference>
<evidence type="ECO:0000259" key="3">
    <source>
        <dbReference type="Pfam" id="PF00591"/>
    </source>
</evidence>
<dbReference type="Gene3D" id="1.20.970.10">
    <property type="entry name" value="Transferase, Pyrimidine Nucleoside Phosphorylase, Chain C"/>
    <property type="match status" value="1"/>
</dbReference>
<dbReference type="AlphaFoldDB" id="A0A1N6T370"/>
<dbReference type="InterPro" id="IPR000312">
    <property type="entry name" value="Glycosyl_Trfase_fam3"/>
</dbReference>
<dbReference type="RefSeq" id="WP_083943857.1">
    <property type="nucleotide sequence ID" value="NZ_FTMS01000009.1"/>
</dbReference>
<dbReference type="PANTHER" id="PTHR43285:SF2">
    <property type="entry name" value="ANTHRANILATE PHOSPHORIBOSYLTRANSFERASE"/>
    <property type="match status" value="1"/>
</dbReference>
<proteinExistence type="predicted"/>
<dbReference type="InterPro" id="IPR035902">
    <property type="entry name" value="Nuc_phospho_transferase"/>
</dbReference>
<dbReference type="Pfam" id="PF00591">
    <property type="entry name" value="Glycos_transf_3"/>
    <property type="match status" value="1"/>
</dbReference>
<organism evidence="5 6">
    <name type="scientific">Alkalispirochaeta americana</name>
    <dbReference type="NCBI Taxonomy" id="159291"/>
    <lineage>
        <taxon>Bacteria</taxon>
        <taxon>Pseudomonadati</taxon>
        <taxon>Spirochaetota</taxon>
        <taxon>Spirochaetia</taxon>
        <taxon>Spirochaetales</taxon>
        <taxon>Spirochaetaceae</taxon>
        <taxon>Alkalispirochaeta</taxon>
    </lineage>
</organism>
<evidence type="ECO:0000259" key="4">
    <source>
        <dbReference type="Pfam" id="PF02885"/>
    </source>
</evidence>
<evidence type="ECO:0000256" key="2">
    <source>
        <dbReference type="ARBA" id="ARBA00022679"/>
    </source>
</evidence>
<dbReference type="SUPFAM" id="SSF52418">
    <property type="entry name" value="Nucleoside phosphorylase/phosphoribosyltransferase catalytic domain"/>
    <property type="match status" value="1"/>
</dbReference>
<dbReference type="Gene3D" id="3.40.1030.10">
    <property type="entry name" value="Nucleoside phosphorylase/phosphoribosyltransferase catalytic domain"/>
    <property type="match status" value="1"/>
</dbReference>
<dbReference type="GO" id="GO:0004048">
    <property type="term" value="F:anthranilate phosphoribosyltransferase activity"/>
    <property type="evidence" value="ECO:0007669"/>
    <property type="project" value="InterPro"/>
</dbReference>
<dbReference type="NCBIfam" id="TIGR01245">
    <property type="entry name" value="trpD"/>
    <property type="match status" value="1"/>
</dbReference>
<dbReference type="SUPFAM" id="SSF47648">
    <property type="entry name" value="Nucleoside phosphorylase/phosphoribosyltransferase N-terminal domain"/>
    <property type="match status" value="1"/>
</dbReference>
<dbReference type="InterPro" id="IPR036320">
    <property type="entry name" value="Glycosyl_Trfase_fam3_N_dom_sf"/>
</dbReference>
<keyword evidence="2 5" id="KW-0808">Transferase</keyword>
<keyword evidence="1 5" id="KW-0328">Glycosyltransferase</keyword>
<feature type="domain" description="Glycosyl transferase family 3 N-terminal" evidence="4">
    <location>
        <begin position="39"/>
        <end position="96"/>
    </location>
</feature>
<keyword evidence="6" id="KW-1185">Reference proteome</keyword>
<evidence type="ECO:0000313" key="6">
    <source>
        <dbReference type="Proteomes" id="UP000186400"/>
    </source>
</evidence>
<dbReference type="OrthoDB" id="9806430at2"/>
<sequence>MEKIEGPMESAMTDVIKMSEGLEGLEGAPMGDRAFGALVSRLIGREDLDFGTAREAFREVLSSRVTEMHQGAFLGALAAKGEALQELAAAWQVIYELDTVKPLEKEPPDVQQHFLSLKVVENCGTGMDSFKTFNISTAASVVAAACGVSLARHGARSITSRCGTVDIAEALGVDPDVPVSMVLRSVTTAGIGLFNGMSPAIHPQALGRILSQISFGSCLNIAASLCNPVMPKIGVRGVYARELVEPVAELMRQIGYHRGMVLYGEIDNSFHGMDEASVCGTTWCAEFSDQGPLKVYSFRPGDAGLAVHDPREIAPSGDLSQEAGRFVRTILGVDVSARIEAVLLNASCLLYVAGKARDLSKGVILAREAIESGAAFDRLDSWVRAQNSDPQRGAARLRRLRTLAGLASGERP</sequence>
<feature type="domain" description="Glycosyl transferase family 3" evidence="3">
    <location>
        <begin position="118"/>
        <end position="375"/>
    </location>
</feature>
<evidence type="ECO:0000313" key="5">
    <source>
        <dbReference type="EMBL" id="SIQ47845.1"/>
    </source>
</evidence>